<evidence type="ECO:0000313" key="3">
    <source>
        <dbReference type="Proteomes" id="UP000218209"/>
    </source>
</evidence>
<name>A0A1X6PE65_PORUM</name>
<gene>
    <name evidence="2" type="ORF">BU14_0085s0012</name>
</gene>
<feature type="region of interest" description="Disordered" evidence="1">
    <location>
        <begin position="94"/>
        <end position="119"/>
    </location>
</feature>
<protein>
    <submittedName>
        <fullName evidence="2">Uncharacterized protein</fullName>
    </submittedName>
</protein>
<evidence type="ECO:0000256" key="1">
    <source>
        <dbReference type="SAM" id="MobiDB-lite"/>
    </source>
</evidence>
<accession>A0A1X6PE65</accession>
<sequence>MKLAPMVPRSHQGDAHRVDFLRHAVVGYTSANEPLRRVQTHNLPFQQLYGELEAALQLHGEAKQAIAKDNPTDGAQGPTETATVLYAAQGVYGRPKKGVGATSARGPSPAGQRKGGFDR</sequence>
<proteinExistence type="predicted"/>
<dbReference type="EMBL" id="KV918796">
    <property type="protein sequence ID" value="OSX79161.1"/>
    <property type="molecule type" value="Genomic_DNA"/>
</dbReference>
<reference evidence="2 3" key="1">
    <citation type="submission" date="2017-03" db="EMBL/GenBank/DDBJ databases">
        <title>WGS assembly of Porphyra umbilicalis.</title>
        <authorList>
            <person name="Brawley S.H."/>
            <person name="Blouin N.A."/>
            <person name="Ficko-Blean E."/>
            <person name="Wheeler G.L."/>
            <person name="Lohr M."/>
            <person name="Goodson H.V."/>
            <person name="Jenkins J.W."/>
            <person name="Blaby-Haas C.E."/>
            <person name="Helliwell K.E."/>
            <person name="Chan C."/>
            <person name="Marriage T."/>
            <person name="Bhattacharya D."/>
            <person name="Klein A.S."/>
            <person name="Badis Y."/>
            <person name="Brodie J."/>
            <person name="Cao Y."/>
            <person name="Collen J."/>
            <person name="Dittami S.M."/>
            <person name="Gachon C.M."/>
            <person name="Green B.R."/>
            <person name="Karpowicz S."/>
            <person name="Kim J.W."/>
            <person name="Kudahl U."/>
            <person name="Lin S."/>
            <person name="Michel G."/>
            <person name="Mittag M."/>
            <person name="Olson B.J."/>
            <person name="Pangilinan J."/>
            <person name="Peng Y."/>
            <person name="Qiu H."/>
            <person name="Shu S."/>
            <person name="Singer J.T."/>
            <person name="Smith A.G."/>
            <person name="Sprecher B.N."/>
            <person name="Wagner V."/>
            <person name="Wang W."/>
            <person name="Wang Z.-Y."/>
            <person name="Yan J."/>
            <person name="Yarish C."/>
            <person name="Zoeuner-Riek S."/>
            <person name="Zhuang Y."/>
            <person name="Zou Y."/>
            <person name="Lindquist E.A."/>
            <person name="Grimwood J."/>
            <person name="Barry K."/>
            <person name="Rokhsar D.S."/>
            <person name="Schmutz J."/>
            <person name="Stiller J.W."/>
            <person name="Grossman A.R."/>
            <person name="Prochnik S.E."/>
        </authorList>
    </citation>
    <scope>NUCLEOTIDE SEQUENCE [LARGE SCALE GENOMIC DNA]</scope>
    <source>
        <strain evidence="2">4086291</strain>
    </source>
</reference>
<dbReference type="Proteomes" id="UP000218209">
    <property type="component" value="Unassembled WGS sequence"/>
</dbReference>
<organism evidence="2 3">
    <name type="scientific">Porphyra umbilicalis</name>
    <name type="common">Purple laver</name>
    <name type="synonym">Red alga</name>
    <dbReference type="NCBI Taxonomy" id="2786"/>
    <lineage>
        <taxon>Eukaryota</taxon>
        <taxon>Rhodophyta</taxon>
        <taxon>Bangiophyceae</taxon>
        <taxon>Bangiales</taxon>
        <taxon>Bangiaceae</taxon>
        <taxon>Porphyra</taxon>
    </lineage>
</organism>
<dbReference type="AlphaFoldDB" id="A0A1X6PE65"/>
<keyword evidence="3" id="KW-1185">Reference proteome</keyword>
<evidence type="ECO:0000313" key="2">
    <source>
        <dbReference type="EMBL" id="OSX79161.1"/>
    </source>
</evidence>